<keyword evidence="1" id="KW-0460">Magnesium</keyword>
<organism evidence="2 3">
    <name type="scientific">Candidatus Moanibacter tarae</name>
    <dbReference type="NCBI Taxonomy" id="2200854"/>
    <lineage>
        <taxon>Bacteria</taxon>
        <taxon>Pseudomonadati</taxon>
        <taxon>Verrucomicrobiota</taxon>
        <taxon>Opitutia</taxon>
        <taxon>Puniceicoccales</taxon>
        <taxon>Puniceicoccales incertae sedis</taxon>
        <taxon>Candidatus Moanibacter</taxon>
    </lineage>
</organism>
<evidence type="ECO:0000313" key="3">
    <source>
        <dbReference type="Proteomes" id="UP000247465"/>
    </source>
</evidence>
<accession>A0A2Z4AFM0</accession>
<dbReference type="GO" id="GO:0046872">
    <property type="term" value="F:metal ion binding"/>
    <property type="evidence" value="ECO:0007669"/>
    <property type="project" value="UniProtKB-KW"/>
</dbReference>
<reference evidence="2 3" key="1">
    <citation type="submission" date="2018-06" db="EMBL/GenBank/DDBJ databases">
        <title>Draft Genome Sequence of a Novel Marine Bacterium Related to the Verrucomicrobia.</title>
        <authorList>
            <person name="Vosseberg J."/>
            <person name="Martijn J."/>
            <person name="Ettema T.J.G."/>
        </authorList>
    </citation>
    <scope>NUCLEOTIDE SEQUENCE [LARGE SCALE GENOMIC DNA]</scope>
    <source>
        <strain evidence="2">TARA_B100001123</strain>
    </source>
</reference>
<dbReference type="InterPro" id="IPR005493">
    <property type="entry name" value="RraA/RraA-like"/>
</dbReference>
<proteinExistence type="predicted"/>
<evidence type="ECO:0000256" key="1">
    <source>
        <dbReference type="PIRSR" id="PIRSR605493-1"/>
    </source>
</evidence>
<dbReference type="KEGG" id="mtar:DF168_01531"/>
<dbReference type="Gene3D" id="3.50.30.40">
    <property type="entry name" value="Ribonuclease E inhibitor RraA/RraA-like"/>
    <property type="match status" value="1"/>
</dbReference>
<comment type="cofactor">
    <cofactor evidence="1">
        <name>Mg(2+)</name>
        <dbReference type="ChEBI" id="CHEBI:18420"/>
    </cofactor>
</comment>
<dbReference type="SUPFAM" id="SSF89562">
    <property type="entry name" value="RraA-like"/>
    <property type="match status" value="1"/>
</dbReference>
<dbReference type="InterPro" id="IPR036704">
    <property type="entry name" value="RraA/RraA-like_sf"/>
</dbReference>
<keyword evidence="1" id="KW-0479">Metal-binding</keyword>
<feature type="binding site" evidence="1">
    <location>
        <position position="169"/>
    </location>
    <ligand>
        <name>Mg(2+)</name>
        <dbReference type="ChEBI" id="CHEBI:18420"/>
    </ligand>
</feature>
<name>A0A2Z4AFM0_9BACT</name>
<dbReference type="EC" id="4.1.3.16" evidence="2"/>
<sequence length="302" mass="33602">MSTEGNAEIYKRSPIGTFTKEHLIEYTSDWKGERFPDGRPKVPDDIIERMKGVTLTQAWSSCKGAEYEYQFENGFTCTHPEGVLCGRALTATFMPRRPDVRQALDKQGEEGSHEGDHIHWPINALVQGDIYVADVYGKIDHGAVIGDNLAASIKAKTGNGVVHNNSVRDIAGIKELPDFACFVRGWHPSVAAPTIMLTGLNCPTRIGGVTAMPGDVVLGKEDAVVFIPPHLAENTVKQAEIVHLRDIFGKSRLEEGVYLPGEIDGRWSEKIEKDFSTWLEDHLDELPVPKHAIQDYLKERTW</sequence>
<feature type="binding site" evidence="1">
    <location>
        <position position="168"/>
    </location>
    <ligand>
        <name>substrate</name>
    </ligand>
</feature>
<keyword evidence="2" id="KW-0456">Lyase</keyword>
<dbReference type="AlphaFoldDB" id="A0A2Z4AFM0"/>
<dbReference type="EMBL" id="CP029803">
    <property type="protein sequence ID" value="AWT60325.1"/>
    <property type="molecule type" value="Genomic_DNA"/>
</dbReference>
<dbReference type="Proteomes" id="UP000247465">
    <property type="component" value="Chromosome"/>
</dbReference>
<dbReference type="Pfam" id="PF03737">
    <property type="entry name" value="RraA-like"/>
    <property type="match status" value="1"/>
</dbReference>
<dbReference type="CDD" id="cd16841">
    <property type="entry name" value="RraA_family"/>
    <property type="match status" value="1"/>
</dbReference>
<evidence type="ECO:0000313" key="2">
    <source>
        <dbReference type="EMBL" id="AWT60325.1"/>
    </source>
</evidence>
<gene>
    <name evidence="2" type="primary">proA_5</name>
    <name evidence="2" type="ORF">DF168_01531</name>
</gene>
<protein>
    <submittedName>
        <fullName evidence="2">4-hydroxy-4-methyl-2-oxoglutarate aldolase/4-carboxy-4-hydroxy-2-oxoadipate aldolase</fullName>
        <ecNumber evidence="2">4.1.3.16</ecNumber>
    </submittedName>
</protein>
<feature type="binding site" evidence="1">
    <location>
        <begin position="146"/>
        <end position="149"/>
    </location>
    <ligand>
        <name>substrate</name>
    </ligand>
</feature>
<dbReference type="GO" id="GO:0008700">
    <property type="term" value="F:(R,S)-4-hydroxy-2-oxoglutarate aldolase activity"/>
    <property type="evidence" value="ECO:0007669"/>
    <property type="project" value="UniProtKB-EC"/>
</dbReference>